<dbReference type="SMART" id="SM00066">
    <property type="entry name" value="GAL4"/>
    <property type="match status" value="1"/>
</dbReference>
<dbReference type="InParanoid" id="A0A194XBL1"/>
<dbReference type="GO" id="GO:0006351">
    <property type="term" value="P:DNA-templated transcription"/>
    <property type="evidence" value="ECO:0007669"/>
    <property type="project" value="InterPro"/>
</dbReference>
<dbReference type="Pfam" id="PF00172">
    <property type="entry name" value="Zn_clus"/>
    <property type="match status" value="1"/>
</dbReference>
<keyword evidence="1" id="KW-0479">Metal-binding</keyword>
<dbReference type="PROSITE" id="PS00463">
    <property type="entry name" value="ZN2_CY6_FUNGAL_1"/>
    <property type="match status" value="1"/>
</dbReference>
<keyword evidence="9" id="KW-1185">Reference proteome</keyword>
<dbReference type="Pfam" id="PF04082">
    <property type="entry name" value="Fungal_trans"/>
    <property type="match status" value="1"/>
</dbReference>
<dbReference type="InterPro" id="IPR001138">
    <property type="entry name" value="Zn2Cys6_DnaBD"/>
</dbReference>
<accession>A0A194XBL1</accession>
<evidence type="ECO:0000259" key="7">
    <source>
        <dbReference type="PROSITE" id="PS50048"/>
    </source>
</evidence>
<protein>
    <recommendedName>
        <fullName evidence="7">Zn(2)-C6 fungal-type domain-containing protein</fullName>
    </recommendedName>
</protein>
<name>A0A194XBL1_MOLSC</name>
<dbReference type="Gene3D" id="4.10.240.10">
    <property type="entry name" value="Zn(2)-C6 fungal-type DNA-binding domain"/>
    <property type="match status" value="1"/>
</dbReference>
<dbReference type="EMBL" id="KQ947414">
    <property type="protein sequence ID" value="KUJ17543.1"/>
    <property type="molecule type" value="Genomic_DNA"/>
</dbReference>
<feature type="domain" description="Zn(2)-C6 fungal-type" evidence="7">
    <location>
        <begin position="64"/>
        <end position="93"/>
    </location>
</feature>
<keyword evidence="3" id="KW-0805">Transcription regulation</keyword>
<dbReference type="SUPFAM" id="SSF57701">
    <property type="entry name" value="Zn2/Cys6 DNA-binding domain"/>
    <property type="match status" value="1"/>
</dbReference>
<dbReference type="PROSITE" id="PS50048">
    <property type="entry name" value="ZN2_CY6_FUNGAL_2"/>
    <property type="match status" value="1"/>
</dbReference>
<dbReference type="Proteomes" id="UP000070700">
    <property type="component" value="Unassembled WGS sequence"/>
</dbReference>
<dbReference type="GO" id="GO:0003677">
    <property type="term" value="F:DNA binding"/>
    <property type="evidence" value="ECO:0007669"/>
    <property type="project" value="InterPro"/>
</dbReference>
<dbReference type="AlphaFoldDB" id="A0A194XBL1"/>
<keyword evidence="2" id="KW-0862">Zinc</keyword>
<evidence type="ECO:0000256" key="5">
    <source>
        <dbReference type="ARBA" id="ARBA00023242"/>
    </source>
</evidence>
<dbReference type="InterPro" id="IPR007219">
    <property type="entry name" value="XnlR_reg_dom"/>
</dbReference>
<evidence type="ECO:0000313" key="9">
    <source>
        <dbReference type="Proteomes" id="UP000070700"/>
    </source>
</evidence>
<evidence type="ECO:0000256" key="1">
    <source>
        <dbReference type="ARBA" id="ARBA00022723"/>
    </source>
</evidence>
<evidence type="ECO:0000313" key="8">
    <source>
        <dbReference type="EMBL" id="KUJ17543.1"/>
    </source>
</evidence>
<dbReference type="GeneID" id="28829520"/>
<dbReference type="OrthoDB" id="654211at2759"/>
<dbReference type="RefSeq" id="XP_018071898.1">
    <property type="nucleotide sequence ID" value="XM_018219794.1"/>
</dbReference>
<organism evidence="8 9">
    <name type="scientific">Mollisia scopiformis</name>
    <name type="common">Conifer needle endophyte fungus</name>
    <name type="synonym">Phialocephala scopiformis</name>
    <dbReference type="NCBI Taxonomy" id="149040"/>
    <lineage>
        <taxon>Eukaryota</taxon>
        <taxon>Fungi</taxon>
        <taxon>Dikarya</taxon>
        <taxon>Ascomycota</taxon>
        <taxon>Pezizomycotina</taxon>
        <taxon>Leotiomycetes</taxon>
        <taxon>Helotiales</taxon>
        <taxon>Mollisiaceae</taxon>
        <taxon>Mollisia</taxon>
    </lineage>
</organism>
<dbReference type="GO" id="GO:0000981">
    <property type="term" value="F:DNA-binding transcription factor activity, RNA polymerase II-specific"/>
    <property type="evidence" value="ECO:0007669"/>
    <property type="project" value="InterPro"/>
</dbReference>
<evidence type="ECO:0000256" key="2">
    <source>
        <dbReference type="ARBA" id="ARBA00022833"/>
    </source>
</evidence>
<evidence type="ECO:0000256" key="3">
    <source>
        <dbReference type="ARBA" id="ARBA00023015"/>
    </source>
</evidence>
<proteinExistence type="predicted"/>
<feature type="compositionally biased region" description="Polar residues" evidence="6">
    <location>
        <begin position="116"/>
        <end position="125"/>
    </location>
</feature>
<evidence type="ECO:0000256" key="6">
    <source>
        <dbReference type="SAM" id="MobiDB-lite"/>
    </source>
</evidence>
<keyword evidence="4" id="KW-0804">Transcription</keyword>
<feature type="compositionally biased region" description="Basic and acidic residues" evidence="6">
    <location>
        <begin position="95"/>
        <end position="104"/>
    </location>
</feature>
<evidence type="ECO:0000256" key="4">
    <source>
        <dbReference type="ARBA" id="ARBA00023163"/>
    </source>
</evidence>
<gene>
    <name evidence="8" type="ORF">LY89DRAFT_733387</name>
</gene>
<dbReference type="CDD" id="cd12148">
    <property type="entry name" value="fungal_TF_MHR"/>
    <property type="match status" value="1"/>
</dbReference>
<dbReference type="InterPro" id="IPR036864">
    <property type="entry name" value="Zn2-C6_fun-type_DNA-bd_sf"/>
</dbReference>
<reference evidence="8 9" key="1">
    <citation type="submission" date="2015-10" db="EMBL/GenBank/DDBJ databases">
        <title>Full genome of DAOMC 229536 Phialocephala scopiformis, a fungal endophyte of spruce producing the potent anti-insectan compound rugulosin.</title>
        <authorList>
            <consortium name="DOE Joint Genome Institute"/>
            <person name="Walker A.K."/>
            <person name="Frasz S.L."/>
            <person name="Seifert K.A."/>
            <person name="Miller J.D."/>
            <person name="Mondo S.J."/>
            <person name="Labutti K."/>
            <person name="Lipzen A."/>
            <person name="Dockter R."/>
            <person name="Kennedy M."/>
            <person name="Grigoriev I.V."/>
            <person name="Spatafora J.W."/>
        </authorList>
    </citation>
    <scope>NUCLEOTIDE SEQUENCE [LARGE SCALE GENOMIC DNA]</scope>
    <source>
        <strain evidence="8 9">CBS 120377</strain>
    </source>
</reference>
<dbReference type="GO" id="GO:0008270">
    <property type="term" value="F:zinc ion binding"/>
    <property type="evidence" value="ECO:0007669"/>
    <property type="project" value="InterPro"/>
</dbReference>
<sequence length="707" mass="80309">MAAASRLLGKSIWLVMPKATIRPICFNVQFAVGISTEGIDSLQRHIVKHGAVFKQNPSGRSKRACLACRAGKTKCDGNDNCAKCLKRGIECKYGEEDSRRDESPSRSQRQIGSPIPTESISASRTSARDTIDQIPTTTPKPLEIPPSLANGCSGLVDWASTQIRPDPKVTTGIEVGIDRDLSQKYLDAYFEHFHDRWPVVHRPSVEEEIDDTDLCELSMRMIGGWIVGTTDSIQFALDTHNVLMDHIMSQLSQVTSKDSFQQSLPAWMCMAAVLNIHDREVSRAIILWNVLMAVLRQVGFFKSETAWTDEKKGYFIPLRQVRIGQRQRLAYNLFKINAYVSILRNLPMSIQPEELHFSLPSTFSLYNSNGLHIWEERQVGEPPYRASKSMYSLIADDVQEIVSIQEQPMIIEDISLCLCALQSDIWKHLQRDRSQTCEVNDVLQRDSLRKHLDRLKSRLDRTSAQKVLFSKSDFSHEEYLPYRYYYGYEDHTQAGWQEIVAVRVNRVLFDTVMLSFLLSLHLSVDVRKLGQLAKDRRLSTVEELSEAHGRAREQRHVSMKGWAATPAARWAVCQSVDVLVTYQNFKNRAGAAEVRYLDPICHIALCVSALILWTFCEFYDHGCVMCLPGEMAIVELTRWSMTGNQFKKDKENWLEMGGRYPRSRPQVQGIQLCRCNTEFVTALFQACLPEGWAIADSIAPGIFKGIA</sequence>
<dbReference type="PANTHER" id="PTHR47660">
    <property type="entry name" value="TRANSCRIPTION FACTOR WITH C2H2 AND ZN(2)-CYS(6) DNA BINDING DOMAIN (EUROFUNG)-RELATED-RELATED"/>
    <property type="match status" value="1"/>
</dbReference>
<dbReference type="CDD" id="cd00067">
    <property type="entry name" value="GAL4"/>
    <property type="match status" value="1"/>
</dbReference>
<feature type="region of interest" description="Disordered" evidence="6">
    <location>
        <begin position="95"/>
        <end position="146"/>
    </location>
</feature>
<dbReference type="KEGG" id="psco:LY89DRAFT_733387"/>
<keyword evidence="5" id="KW-0539">Nucleus</keyword>